<gene>
    <name evidence="1" type="ORF">MLD38_005051</name>
</gene>
<dbReference type="EMBL" id="CM042881">
    <property type="protein sequence ID" value="KAI4387202.1"/>
    <property type="molecule type" value="Genomic_DNA"/>
</dbReference>
<accession>A0ACB9SG90</accession>
<name>A0ACB9SG90_9MYRT</name>
<evidence type="ECO:0000313" key="2">
    <source>
        <dbReference type="Proteomes" id="UP001057402"/>
    </source>
</evidence>
<dbReference type="Proteomes" id="UP001057402">
    <property type="component" value="Chromosome 2"/>
</dbReference>
<protein>
    <submittedName>
        <fullName evidence="1">Uncharacterized protein</fullName>
    </submittedName>
</protein>
<evidence type="ECO:0000313" key="1">
    <source>
        <dbReference type="EMBL" id="KAI4387202.1"/>
    </source>
</evidence>
<comment type="caution">
    <text evidence="1">The sequence shown here is derived from an EMBL/GenBank/DDBJ whole genome shotgun (WGS) entry which is preliminary data.</text>
</comment>
<keyword evidence="2" id="KW-1185">Reference proteome</keyword>
<sequence>MIGQDGAYAPLPPSLLRSPGRIQYVRAGLAEARCLDLDRRRLGFGEYTVVLELDRRLTANPPYWTCHVEEILQMMDPCGPGGDDHSRSCLLPFPGRSKRRGWGRTSVILGPFEVLILMEREI</sequence>
<proteinExistence type="predicted"/>
<organism evidence="1 2">
    <name type="scientific">Melastoma candidum</name>
    <dbReference type="NCBI Taxonomy" id="119954"/>
    <lineage>
        <taxon>Eukaryota</taxon>
        <taxon>Viridiplantae</taxon>
        <taxon>Streptophyta</taxon>
        <taxon>Embryophyta</taxon>
        <taxon>Tracheophyta</taxon>
        <taxon>Spermatophyta</taxon>
        <taxon>Magnoliopsida</taxon>
        <taxon>eudicotyledons</taxon>
        <taxon>Gunneridae</taxon>
        <taxon>Pentapetalae</taxon>
        <taxon>rosids</taxon>
        <taxon>malvids</taxon>
        <taxon>Myrtales</taxon>
        <taxon>Melastomataceae</taxon>
        <taxon>Melastomatoideae</taxon>
        <taxon>Melastomateae</taxon>
        <taxon>Melastoma</taxon>
    </lineage>
</organism>
<reference evidence="2" key="1">
    <citation type="journal article" date="2023" name="Front. Plant Sci.">
        <title>Chromosomal-level genome assembly of Melastoma candidum provides insights into trichome evolution.</title>
        <authorList>
            <person name="Zhong Y."/>
            <person name="Wu W."/>
            <person name="Sun C."/>
            <person name="Zou P."/>
            <person name="Liu Y."/>
            <person name="Dai S."/>
            <person name="Zhou R."/>
        </authorList>
    </citation>
    <scope>NUCLEOTIDE SEQUENCE [LARGE SCALE GENOMIC DNA]</scope>
</reference>